<keyword evidence="2" id="KW-1185">Reference proteome</keyword>
<proteinExistence type="predicted"/>
<dbReference type="Proteomes" id="UP001439008">
    <property type="component" value="Unassembled WGS sequence"/>
</dbReference>
<evidence type="ECO:0000313" key="2">
    <source>
        <dbReference type="Proteomes" id="UP001439008"/>
    </source>
</evidence>
<protein>
    <submittedName>
        <fullName evidence="1">Uncharacterized protein</fullName>
    </submittedName>
</protein>
<reference evidence="1 2" key="1">
    <citation type="journal article" date="2024" name="BMC Biol.">
        <title>Comparative genomics of Ascetosporea gives new insight into the evolutionary basis for animal parasitism in Rhizaria.</title>
        <authorList>
            <person name="Hiltunen Thoren M."/>
            <person name="Onut-Brannstrom I."/>
            <person name="Alfjorden A."/>
            <person name="Peckova H."/>
            <person name="Swords F."/>
            <person name="Hooper C."/>
            <person name="Holzer A.S."/>
            <person name="Bass D."/>
            <person name="Burki F."/>
        </authorList>
    </citation>
    <scope>NUCLEOTIDE SEQUENCE [LARGE SCALE GENOMIC DNA]</scope>
    <source>
        <strain evidence="1">20-A016</strain>
    </source>
</reference>
<name>A0ABV2AHD5_9EUKA</name>
<evidence type="ECO:0000313" key="1">
    <source>
        <dbReference type="EMBL" id="MES1918894.1"/>
    </source>
</evidence>
<sequence length="81" mass="9196">MELEIVSDHALSVKPILYGINDEKKVLDVKISVIEEEGVDLVKVLNEMLLSGEFLPYQTLQKIVDSFLNEQSVMYTTNIKP</sequence>
<comment type="caution">
    <text evidence="1">The sequence shown here is derived from an EMBL/GenBank/DDBJ whole genome shotgun (WGS) entry which is preliminary data.</text>
</comment>
<gene>
    <name evidence="1" type="ORF">MHBO_000789</name>
</gene>
<organism evidence="1 2">
    <name type="scientific">Bonamia ostreae</name>
    <dbReference type="NCBI Taxonomy" id="126728"/>
    <lineage>
        <taxon>Eukaryota</taxon>
        <taxon>Sar</taxon>
        <taxon>Rhizaria</taxon>
        <taxon>Endomyxa</taxon>
        <taxon>Ascetosporea</taxon>
        <taxon>Haplosporida</taxon>
        <taxon>Bonamia</taxon>
    </lineage>
</organism>
<accession>A0ABV2AHD5</accession>
<dbReference type="EMBL" id="JBDODL010000150">
    <property type="protein sequence ID" value="MES1918894.1"/>
    <property type="molecule type" value="Genomic_DNA"/>
</dbReference>